<evidence type="ECO:0000256" key="6">
    <source>
        <dbReference type="SAM" id="Phobius"/>
    </source>
</evidence>
<dbReference type="PANTHER" id="PTHR12297">
    <property type="entry name" value="HYPOXIA-INDUCBILE GENE 1 HIG1 -RELATED"/>
    <property type="match status" value="1"/>
</dbReference>
<evidence type="ECO:0000313" key="8">
    <source>
        <dbReference type="EMBL" id="CAL5219588.1"/>
    </source>
</evidence>
<dbReference type="PROSITE" id="PS51503">
    <property type="entry name" value="HIG1"/>
    <property type="match status" value="1"/>
</dbReference>
<sequence length="81" mass="8897">MSQKYEQDELHDDMFKERRRNPLVLVGAAATAGVLCAGLLAFKQGNSDMSQRMMRARVAFQAITVGLMAGSAGLYTFTQPK</sequence>
<evidence type="ECO:0000313" key="9">
    <source>
        <dbReference type="Proteomes" id="UP001497392"/>
    </source>
</evidence>
<evidence type="ECO:0000256" key="3">
    <source>
        <dbReference type="ARBA" id="ARBA00022989"/>
    </source>
</evidence>
<name>A0ABP1FI12_9CHLO</name>
<dbReference type="EMBL" id="CAXHTA020000002">
    <property type="protein sequence ID" value="CAL5219588.1"/>
    <property type="molecule type" value="Genomic_DNA"/>
</dbReference>
<dbReference type="InterPro" id="IPR007667">
    <property type="entry name" value="Hypoxia_induced_domain"/>
</dbReference>
<evidence type="ECO:0000256" key="1">
    <source>
        <dbReference type="ARBA" id="ARBA00004325"/>
    </source>
</evidence>
<proteinExistence type="predicted"/>
<evidence type="ECO:0000256" key="4">
    <source>
        <dbReference type="ARBA" id="ARBA00023128"/>
    </source>
</evidence>
<dbReference type="Pfam" id="PF04588">
    <property type="entry name" value="HIG_1_N"/>
    <property type="match status" value="1"/>
</dbReference>
<feature type="domain" description="HIG1" evidence="7">
    <location>
        <begin position="1"/>
        <end position="81"/>
    </location>
</feature>
<dbReference type="Proteomes" id="UP001497392">
    <property type="component" value="Unassembled WGS sequence"/>
</dbReference>
<accession>A0ABP1FI12</accession>
<keyword evidence="9" id="KW-1185">Reference proteome</keyword>
<evidence type="ECO:0000259" key="7">
    <source>
        <dbReference type="PROSITE" id="PS51503"/>
    </source>
</evidence>
<dbReference type="InterPro" id="IPR050355">
    <property type="entry name" value="RCF1"/>
</dbReference>
<comment type="caution">
    <text evidence="8">The sequence shown here is derived from an EMBL/GenBank/DDBJ whole genome shotgun (WGS) entry which is preliminary data.</text>
</comment>
<dbReference type="PANTHER" id="PTHR12297:SF3">
    <property type="entry name" value="HIG1 DOMAIN FAMILY MEMBER 1A"/>
    <property type="match status" value="1"/>
</dbReference>
<feature type="transmembrane region" description="Helical" evidence="6">
    <location>
        <begin position="54"/>
        <end position="77"/>
    </location>
</feature>
<organism evidence="8 9">
    <name type="scientific">Coccomyxa viridis</name>
    <dbReference type="NCBI Taxonomy" id="1274662"/>
    <lineage>
        <taxon>Eukaryota</taxon>
        <taxon>Viridiplantae</taxon>
        <taxon>Chlorophyta</taxon>
        <taxon>core chlorophytes</taxon>
        <taxon>Trebouxiophyceae</taxon>
        <taxon>Trebouxiophyceae incertae sedis</taxon>
        <taxon>Coccomyxaceae</taxon>
        <taxon>Coccomyxa</taxon>
    </lineage>
</organism>
<feature type="transmembrane region" description="Helical" evidence="6">
    <location>
        <begin position="23"/>
        <end position="42"/>
    </location>
</feature>
<dbReference type="Gene3D" id="6.10.140.1320">
    <property type="match status" value="1"/>
</dbReference>
<protein>
    <submittedName>
        <fullName evidence="8">G1450 protein</fullName>
    </submittedName>
</protein>
<evidence type="ECO:0000256" key="2">
    <source>
        <dbReference type="ARBA" id="ARBA00022692"/>
    </source>
</evidence>
<gene>
    <name evidence="8" type="primary">g1450</name>
    <name evidence="8" type="ORF">VP750_LOCUS1247</name>
</gene>
<keyword evidence="4" id="KW-0496">Mitochondrion</keyword>
<keyword evidence="5 6" id="KW-0472">Membrane</keyword>
<reference evidence="8 9" key="1">
    <citation type="submission" date="2024-06" db="EMBL/GenBank/DDBJ databases">
        <authorList>
            <person name="Kraege A."/>
            <person name="Thomma B."/>
        </authorList>
    </citation>
    <scope>NUCLEOTIDE SEQUENCE [LARGE SCALE GENOMIC DNA]</scope>
</reference>
<keyword evidence="2 6" id="KW-0812">Transmembrane</keyword>
<evidence type="ECO:0000256" key="5">
    <source>
        <dbReference type="ARBA" id="ARBA00023136"/>
    </source>
</evidence>
<keyword evidence="3 6" id="KW-1133">Transmembrane helix</keyword>
<comment type="subcellular location">
    <subcellularLocation>
        <location evidence="1">Mitochondrion membrane</location>
    </subcellularLocation>
</comment>